<dbReference type="Proteomes" id="UP000009168">
    <property type="component" value="Unassembled WGS sequence"/>
</dbReference>
<gene>
    <name evidence="1" type="ORF">TTHERM_00601860</name>
</gene>
<dbReference type="RefSeq" id="XP_001010520.3">
    <property type="nucleotide sequence ID" value="XM_001010520.3"/>
</dbReference>
<dbReference type="EMDB" id="EMD-15866"/>
<reference evidence="3 4" key="3">
    <citation type="journal article" date="2023" name="Nature">
        <title>Structural basis of mitochondrial membrane bending by the I-II-III&lt;sub&gt;2&lt;/sub&gt;-IV&lt;sub&gt;2&lt;/sub&gt; supercomplex.</title>
        <authorList>
            <person name="Muhleip A."/>
            <person name="Flygaard R.K."/>
            <person name="Baradaran R."/>
            <person name="Haapanen O."/>
            <person name="Gruhl T."/>
            <person name="Tobiasson V."/>
            <person name="Marechal A."/>
            <person name="Sharma V."/>
            <person name="Amunts A."/>
        </authorList>
    </citation>
    <scope>STRUCTURE BY ELECTRON MICROSCOPY (3.00 ANGSTROMS)</scope>
</reference>
<reference evidence="5 6" key="2">
    <citation type="journal article" date="2023" name="Nat. Commun.">
        <title>Structures of Tetrahymena thermophila respiratory megacomplexes on the tubular mitochondrial cristae.</title>
        <authorList>
            <person name="Han F."/>
            <person name="Hu Y."/>
            <person name="Wu M."/>
            <person name="He Z."/>
            <person name="Tian H."/>
            <person name="Zhou L."/>
        </authorList>
    </citation>
    <scope>STRUCTURE BY ELECTRON MICROSCOPY (2.96 ANGSTROMS)</scope>
</reference>
<dbReference type="EMDB" id="EMD-34373"/>
<dbReference type="PDB" id="8BQS">
    <property type="method" value="EM"/>
    <property type="resolution" value="2.90 A"/>
    <property type="chains" value="CI=1-114"/>
</dbReference>
<dbReference type="PDB" id="8GYM">
    <property type="method" value="EM"/>
    <property type="resolution" value="2.96 A"/>
    <property type="chains" value="2I/2i=1-114"/>
</dbReference>
<sequence length="114" mass="12965">MFSDFNMYEAKVFLKAVADAQNTFRQTAQQENQLARYESQSQSLLNGSTSGAISITGDNIQQGRNFKALKEVKLFQYSNEIFKKYLAGFDSFSGDYTAFKKFLNESVKKIEQDA</sequence>
<organism evidence="1 2">
    <name type="scientific">Tetrahymena thermophila (strain SB210)</name>
    <dbReference type="NCBI Taxonomy" id="312017"/>
    <lineage>
        <taxon>Eukaryota</taxon>
        <taxon>Sar</taxon>
        <taxon>Alveolata</taxon>
        <taxon>Ciliophora</taxon>
        <taxon>Intramacronucleata</taxon>
        <taxon>Oligohymenophorea</taxon>
        <taxon>Hymenostomatida</taxon>
        <taxon>Tetrahymenina</taxon>
        <taxon>Tetrahymenidae</taxon>
        <taxon>Tetrahymena</taxon>
    </lineage>
</organism>
<dbReference type="PDB" id="8GZU">
    <property type="method" value="EM"/>
    <property type="resolution" value="4.18 A"/>
    <property type="chains" value="2I/2i=1-114"/>
</dbReference>
<keyword evidence="2" id="KW-1185">Reference proteome</keyword>
<evidence type="ECO:0007829" key="6">
    <source>
        <dbReference type="PDB" id="8GZU"/>
    </source>
</evidence>
<evidence type="ECO:0000313" key="1">
    <source>
        <dbReference type="EMBL" id="EAR90275.3"/>
    </source>
</evidence>
<dbReference type="EMDB" id="EMD-16184"/>
<dbReference type="HOGENOM" id="CLU_1528220_0_0_1"/>
<dbReference type="SMR" id="Q22YL0"/>
<evidence type="ECO:0007829" key="4">
    <source>
        <dbReference type="PDB" id="8BQS"/>
    </source>
</evidence>
<dbReference type="PDB" id="8B6G">
    <property type="method" value="EM"/>
    <property type="resolution" value="3.00 A"/>
    <property type="chains" value="CI=1-114"/>
</dbReference>
<dbReference type="InParanoid" id="Q22YL0"/>
<evidence type="ECO:0007829" key="5">
    <source>
        <dbReference type="PDB" id="8GYM"/>
    </source>
</evidence>
<name>Q22YL0_TETTS</name>
<accession>Q22YL0</accession>
<proteinExistence type="evidence at protein level"/>
<evidence type="ECO:0000313" key="2">
    <source>
        <dbReference type="Proteomes" id="UP000009168"/>
    </source>
</evidence>
<dbReference type="GeneID" id="7836500"/>
<protein>
    <submittedName>
        <fullName evidence="1">Uncharacterized protein</fullName>
    </submittedName>
</protein>
<dbReference type="OrthoDB" id="10467603at2759"/>
<keyword evidence="3 4" id="KW-0002">3D-structure</keyword>
<dbReference type="EMDB" id="EMD-34403"/>
<dbReference type="EMBL" id="GG662800">
    <property type="protein sequence ID" value="EAR90275.3"/>
    <property type="molecule type" value="Genomic_DNA"/>
</dbReference>
<reference evidence="2" key="1">
    <citation type="journal article" date="2006" name="PLoS Biol.">
        <title>Macronuclear genome sequence of the ciliate Tetrahymena thermophila, a model eukaryote.</title>
        <authorList>
            <person name="Eisen J.A."/>
            <person name="Coyne R.S."/>
            <person name="Wu M."/>
            <person name="Wu D."/>
            <person name="Thiagarajan M."/>
            <person name="Wortman J.R."/>
            <person name="Badger J.H."/>
            <person name="Ren Q."/>
            <person name="Amedeo P."/>
            <person name="Jones K.M."/>
            <person name="Tallon L.J."/>
            <person name="Delcher A.L."/>
            <person name="Salzberg S.L."/>
            <person name="Silva J.C."/>
            <person name="Haas B.J."/>
            <person name="Majoros W.H."/>
            <person name="Farzad M."/>
            <person name="Carlton J.M."/>
            <person name="Smith R.K. Jr."/>
            <person name="Garg J."/>
            <person name="Pearlman R.E."/>
            <person name="Karrer K.M."/>
            <person name="Sun L."/>
            <person name="Manning G."/>
            <person name="Elde N.C."/>
            <person name="Turkewitz A.P."/>
            <person name="Asai D.J."/>
            <person name="Wilkes D.E."/>
            <person name="Wang Y."/>
            <person name="Cai H."/>
            <person name="Collins K."/>
            <person name="Stewart B.A."/>
            <person name="Lee S.R."/>
            <person name="Wilamowska K."/>
            <person name="Weinberg Z."/>
            <person name="Ruzzo W.L."/>
            <person name="Wloga D."/>
            <person name="Gaertig J."/>
            <person name="Frankel J."/>
            <person name="Tsao C.-C."/>
            <person name="Gorovsky M.A."/>
            <person name="Keeling P.J."/>
            <person name="Waller R.F."/>
            <person name="Patron N.J."/>
            <person name="Cherry J.M."/>
            <person name="Stover N.A."/>
            <person name="Krieger C.J."/>
            <person name="del Toro C."/>
            <person name="Ryder H.F."/>
            <person name="Williamson S.C."/>
            <person name="Barbeau R.A."/>
            <person name="Hamilton E.P."/>
            <person name="Orias E."/>
        </authorList>
    </citation>
    <scope>NUCLEOTIDE SEQUENCE [LARGE SCALE GENOMIC DNA]</scope>
    <source>
        <strain evidence="2">SB210</strain>
    </source>
</reference>
<dbReference type="AlphaFoldDB" id="Q22YL0"/>
<evidence type="ECO:0007829" key="3">
    <source>
        <dbReference type="PDB" id="8B6G"/>
    </source>
</evidence>
<dbReference type="KEGG" id="tet:TTHERM_00601860"/>